<keyword evidence="9" id="KW-1185">Reference proteome</keyword>
<dbReference type="PANTHER" id="PTHR43014">
    <property type="entry name" value="MERCURIC REDUCTASE"/>
    <property type="match status" value="1"/>
</dbReference>
<dbReference type="Gene3D" id="3.30.390.30">
    <property type="match status" value="1"/>
</dbReference>
<dbReference type="SUPFAM" id="SSF51905">
    <property type="entry name" value="FAD/NAD(P)-binding domain"/>
    <property type="match status" value="1"/>
</dbReference>
<evidence type="ECO:0000313" key="8">
    <source>
        <dbReference type="EMBL" id="QEG20370.1"/>
    </source>
</evidence>
<evidence type="ECO:0000256" key="5">
    <source>
        <dbReference type="PIRSR" id="PIRSR000350-4"/>
    </source>
</evidence>
<evidence type="ECO:0000259" key="7">
    <source>
        <dbReference type="Pfam" id="PF07992"/>
    </source>
</evidence>
<name>A0A5B9P620_9BACT</name>
<keyword evidence="4" id="KW-0547">Nucleotide-binding</keyword>
<dbReference type="Proteomes" id="UP000322214">
    <property type="component" value="Chromosome"/>
</dbReference>
<feature type="binding site" evidence="4">
    <location>
        <position position="195"/>
    </location>
    <ligand>
        <name>NAD(+)</name>
        <dbReference type="ChEBI" id="CHEBI:57540"/>
    </ligand>
</feature>
<comment type="cofactor">
    <cofactor evidence="4">
        <name>FAD</name>
        <dbReference type="ChEBI" id="CHEBI:57692"/>
    </cofactor>
    <text evidence="4">Binds 1 FAD per subunit.</text>
</comment>
<comment type="similarity">
    <text evidence="1">Belongs to the class-I pyridine nucleotide-disulfide oxidoreductase family.</text>
</comment>
<evidence type="ECO:0000256" key="4">
    <source>
        <dbReference type="PIRSR" id="PIRSR000350-3"/>
    </source>
</evidence>
<feature type="disulfide bond" description="Redox-active" evidence="5">
    <location>
        <begin position="41"/>
        <end position="46"/>
    </location>
</feature>
<accession>A0A5B9P620</accession>
<feature type="binding site" evidence="4">
    <location>
        <position position="50"/>
    </location>
    <ligand>
        <name>FAD</name>
        <dbReference type="ChEBI" id="CHEBI:57692"/>
    </ligand>
</feature>
<dbReference type="Pfam" id="PF07992">
    <property type="entry name" value="Pyr_redox_2"/>
    <property type="match status" value="1"/>
</dbReference>
<dbReference type="RefSeq" id="WP_075082603.1">
    <property type="nucleotide sequence ID" value="NZ_LWSI01000006.1"/>
</dbReference>
<dbReference type="PIRSF" id="PIRSF000350">
    <property type="entry name" value="Mercury_reductase_MerA"/>
    <property type="match status" value="1"/>
</dbReference>
<dbReference type="InterPro" id="IPR004099">
    <property type="entry name" value="Pyr_nucl-diS_OxRdtase_dimer"/>
</dbReference>
<dbReference type="STRING" id="980251.GCA_001642875_04612"/>
<evidence type="ECO:0000256" key="2">
    <source>
        <dbReference type="ARBA" id="ARBA00022630"/>
    </source>
</evidence>
<dbReference type="EMBL" id="CP042912">
    <property type="protein sequence ID" value="QEG20370.1"/>
    <property type="molecule type" value="Genomic_DNA"/>
</dbReference>
<feature type="binding site" evidence="4">
    <location>
        <begin position="172"/>
        <end position="179"/>
    </location>
    <ligand>
        <name>NAD(+)</name>
        <dbReference type="ChEBI" id="CHEBI:57540"/>
    </ligand>
</feature>
<feature type="domain" description="Pyridine nucleotide-disulphide oxidoreductase dimerisation" evidence="6">
    <location>
        <begin position="341"/>
        <end position="448"/>
    </location>
</feature>
<dbReference type="PRINTS" id="PR00411">
    <property type="entry name" value="PNDRDTASEI"/>
</dbReference>
<gene>
    <name evidence="8" type="primary">pdhD</name>
    <name evidence="8" type="ORF">MFFC18_02180</name>
</gene>
<dbReference type="PRINTS" id="PR00368">
    <property type="entry name" value="FADPNR"/>
</dbReference>
<feature type="binding site" evidence="4">
    <location>
        <position position="304"/>
    </location>
    <ligand>
        <name>FAD</name>
        <dbReference type="ChEBI" id="CHEBI:57692"/>
    </ligand>
</feature>
<dbReference type="InterPro" id="IPR001100">
    <property type="entry name" value="Pyr_nuc-diS_OxRdtase"/>
</dbReference>
<protein>
    <submittedName>
        <fullName evidence="8">Dihydrolipoyl dehydrogenase</fullName>
        <ecNumber evidence="8">1.8.1.4</ecNumber>
    </submittedName>
</protein>
<dbReference type="AlphaFoldDB" id="A0A5B9P620"/>
<dbReference type="Pfam" id="PF02852">
    <property type="entry name" value="Pyr_redox_dim"/>
    <property type="match status" value="1"/>
</dbReference>
<dbReference type="PANTHER" id="PTHR43014:SF5">
    <property type="entry name" value="GLUTATHIONE REDUCTASE (NADPH)"/>
    <property type="match status" value="1"/>
</dbReference>
<dbReference type="KEGG" id="mff:MFFC18_02180"/>
<dbReference type="InterPro" id="IPR016156">
    <property type="entry name" value="FAD/NAD-linked_Rdtase_dimer_sf"/>
</dbReference>
<dbReference type="GO" id="GO:0004148">
    <property type="term" value="F:dihydrolipoyl dehydrogenase (NADH) activity"/>
    <property type="evidence" value="ECO:0007669"/>
    <property type="project" value="UniProtKB-EC"/>
</dbReference>
<proteinExistence type="inferred from homology"/>
<keyword evidence="2" id="KW-0285">Flavoprotein</keyword>
<dbReference type="InterPro" id="IPR036188">
    <property type="entry name" value="FAD/NAD-bd_sf"/>
</dbReference>
<reference evidence="8 9" key="1">
    <citation type="submission" date="2019-08" db="EMBL/GenBank/DDBJ databases">
        <title>Deep-cultivation of Planctomycetes and their phenomic and genomic characterization uncovers novel biology.</title>
        <authorList>
            <person name="Wiegand S."/>
            <person name="Jogler M."/>
            <person name="Boedeker C."/>
            <person name="Pinto D."/>
            <person name="Vollmers J."/>
            <person name="Rivas-Marin E."/>
            <person name="Kohn T."/>
            <person name="Peeters S.H."/>
            <person name="Heuer A."/>
            <person name="Rast P."/>
            <person name="Oberbeckmann S."/>
            <person name="Bunk B."/>
            <person name="Jeske O."/>
            <person name="Meyerdierks A."/>
            <person name="Storesund J.E."/>
            <person name="Kallscheuer N."/>
            <person name="Luecker S."/>
            <person name="Lage O.M."/>
            <person name="Pohl T."/>
            <person name="Merkel B.J."/>
            <person name="Hornburger P."/>
            <person name="Mueller R.-W."/>
            <person name="Bruemmer F."/>
            <person name="Labrenz M."/>
            <person name="Spormann A.M."/>
            <person name="Op den Camp H."/>
            <person name="Overmann J."/>
            <person name="Amann R."/>
            <person name="Jetten M.S.M."/>
            <person name="Mascher T."/>
            <person name="Medema M.H."/>
            <person name="Devos D.P."/>
            <person name="Kaster A.-K."/>
            <person name="Ovreas L."/>
            <person name="Rohde M."/>
            <person name="Galperin M.Y."/>
            <person name="Jogler C."/>
        </authorList>
    </citation>
    <scope>NUCLEOTIDE SEQUENCE [LARGE SCALE GENOMIC DNA]</scope>
    <source>
        <strain evidence="8 9">FC18</strain>
    </source>
</reference>
<evidence type="ECO:0000256" key="1">
    <source>
        <dbReference type="ARBA" id="ARBA00007532"/>
    </source>
</evidence>
<evidence type="ECO:0000259" key="6">
    <source>
        <dbReference type="Pfam" id="PF02852"/>
    </source>
</evidence>
<keyword evidence="4" id="KW-0520">NAD</keyword>
<dbReference type="SUPFAM" id="SSF55424">
    <property type="entry name" value="FAD/NAD-linked reductases, dimerisation (C-terminal) domain"/>
    <property type="match status" value="1"/>
</dbReference>
<dbReference type="Gene3D" id="3.50.50.60">
    <property type="entry name" value="FAD/NAD(P)-binding domain"/>
    <property type="match status" value="2"/>
</dbReference>
<dbReference type="GO" id="GO:0000166">
    <property type="term" value="F:nucleotide binding"/>
    <property type="evidence" value="ECO:0007669"/>
    <property type="project" value="UniProtKB-KW"/>
</dbReference>
<feature type="binding site" evidence="4">
    <location>
        <position position="262"/>
    </location>
    <ligand>
        <name>NAD(+)</name>
        <dbReference type="ChEBI" id="CHEBI:57540"/>
    </ligand>
</feature>
<sequence>MREFDLLIIGTGPAAGDAAKKCAAAGWEVGIAESREFGGTCALRGCNPKKVFVHAAAVVDAARRSDGKLCDAGDIKINWSNLVAFKNSFVEGIPKDSRKAYEEKGIETFLGSPEFISATQLRIGDETIQPKHVLIATGAKPRPLEIDGEELITLSDEFMNLSNLPKNVVFIGGGYISFEFAHVAARADSEVTILERSNQPLGHFESNLVDSLIVKSREIGINVVTEAAVEKVEEANGCYCVTYSKDGNSQTVQADLVVHGAGRVPNLSELNLEAGNVDFDANQGVAVDRFLRSKSNPMVYAAGDCAATGVAPLTPTASAEGYTVTKNLLNDKPIEVDYNPIPAVVFTIPPLASVGLTEGQAHATGKSFRVEAKDASDWGTVSKVCETTAAYKLIIEKETDRILGAHVLSPGADDLINLFAVVMKLNGKASDLKSTLLAFPTSTYNVRQMV</sequence>
<dbReference type="InterPro" id="IPR023753">
    <property type="entry name" value="FAD/NAD-binding_dom"/>
</dbReference>
<organism evidence="8 9">
    <name type="scientific">Mariniblastus fucicola</name>
    <dbReference type="NCBI Taxonomy" id="980251"/>
    <lineage>
        <taxon>Bacteria</taxon>
        <taxon>Pseudomonadati</taxon>
        <taxon>Planctomycetota</taxon>
        <taxon>Planctomycetia</taxon>
        <taxon>Pirellulales</taxon>
        <taxon>Pirellulaceae</taxon>
        <taxon>Mariniblastus</taxon>
    </lineage>
</organism>
<evidence type="ECO:0000313" key="9">
    <source>
        <dbReference type="Proteomes" id="UP000322214"/>
    </source>
</evidence>
<keyword evidence="8" id="KW-0560">Oxidoreductase</keyword>
<feature type="domain" description="FAD/NAD(P)-binding" evidence="7">
    <location>
        <begin position="4"/>
        <end position="321"/>
    </location>
</feature>
<dbReference type="EC" id="1.8.1.4" evidence="8"/>
<evidence type="ECO:0000256" key="3">
    <source>
        <dbReference type="ARBA" id="ARBA00022827"/>
    </source>
</evidence>
<keyword evidence="3 4" id="KW-0274">FAD</keyword>